<evidence type="ECO:0000313" key="2">
    <source>
        <dbReference type="Proteomes" id="UP000827912"/>
    </source>
</evidence>
<protein>
    <submittedName>
        <fullName evidence="1">Uncharacterized protein</fullName>
    </submittedName>
</protein>
<gene>
    <name evidence="1" type="ORF">MISHU_68</name>
</gene>
<accession>A0AAE9CD79</accession>
<organism evidence="1 2">
    <name type="scientific">Escherichia phage vB_EcoD_Mishu</name>
    <dbReference type="NCBI Taxonomy" id="2894792"/>
    <lineage>
        <taxon>Viruses</taxon>
        <taxon>Duplodnaviria</taxon>
        <taxon>Heunggongvirae</taxon>
        <taxon>Uroviricota</taxon>
        <taxon>Caudoviricetes</taxon>
        <taxon>Drexlerviridae</taxon>
        <taxon>Tempevirinae</taxon>
        <taxon>Tlsvirus</taxon>
        <taxon>Tlsvirus mishy</taxon>
    </lineage>
</organism>
<reference evidence="1 2" key="1">
    <citation type="submission" date="2021-10" db="EMBL/GenBank/DDBJ databases">
        <authorList>
            <person name="Cranston A.C."/>
            <person name="Newey C.N."/>
            <person name="Brown H.B."/>
            <person name="Jenson M.J."/>
            <person name="Grose J.H."/>
        </authorList>
    </citation>
    <scope>NUCLEOTIDE SEQUENCE [LARGE SCALE GENOMIC DNA]</scope>
</reference>
<sequence length="105" mass="11983">MIWNTTLTRVNLRSVKMFELKRVTVEILNDGSYDRMKHLTFPIRIENCIDYGIEVGMVDVPLDALIAAGYDKEKANVLIYLIAMKATHIFRSPMVNAGLLIEVIK</sequence>
<keyword evidence="2" id="KW-1185">Reference proteome</keyword>
<evidence type="ECO:0000313" key="1">
    <source>
        <dbReference type="EMBL" id="UGO49816.1"/>
    </source>
</evidence>
<name>A0AAE9CD79_9CAUD</name>
<proteinExistence type="predicted"/>
<dbReference type="EMBL" id="OK499984">
    <property type="protein sequence ID" value="UGO49816.1"/>
    <property type="molecule type" value="Genomic_DNA"/>
</dbReference>
<dbReference type="Proteomes" id="UP000827912">
    <property type="component" value="Segment"/>
</dbReference>